<evidence type="ECO:0000313" key="3">
    <source>
        <dbReference type="Proteomes" id="UP000824469"/>
    </source>
</evidence>
<dbReference type="AlphaFoldDB" id="A0AA38FJP4"/>
<gene>
    <name evidence="2" type="ORF">KI387_009604</name>
</gene>
<feature type="non-terminal residue" evidence="2">
    <location>
        <position position="1"/>
    </location>
</feature>
<reference evidence="2 3" key="1">
    <citation type="journal article" date="2021" name="Nat. Plants">
        <title>The Taxus genome provides insights into paclitaxel biosynthesis.</title>
        <authorList>
            <person name="Xiong X."/>
            <person name="Gou J."/>
            <person name="Liao Q."/>
            <person name="Li Y."/>
            <person name="Zhou Q."/>
            <person name="Bi G."/>
            <person name="Li C."/>
            <person name="Du R."/>
            <person name="Wang X."/>
            <person name="Sun T."/>
            <person name="Guo L."/>
            <person name="Liang H."/>
            <person name="Lu P."/>
            <person name="Wu Y."/>
            <person name="Zhang Z."/>
            <person name="Ro D.K."/>
            <person name="Shang Y."/>
            <person name="Huang S."/>
            <person name="Yan J."/>
        </authorList>
    </citation>
    <scope>NUCLEOTIDE SEQUENCE [LARGE SCALE GENOMIC DNA]</scope>
    <source>
        <strain evidence="2">Ta-2019</strain>
    </source>
</reference>
<protein>
    <submittedName>
        <fullName evidence="2">Uncharacterized protein</fullName>
    </submittedName>
</protein>
<dbReference type="EMBL" id="JAHRHJ020000008">
    <property type="protein sequence ID" value="KAH9305200.1"/>
    <property type="molecule type" value="Genomic_DNA"/>
</dbReference>
<organism evidence="2 3">
    <name type="scientific">Taxus chinensis</name>
    <name type="common">Chinese yew</name>
    <name type="synonym">Taxus wallichiana var. chinensis</name>
    <dbReference type="NCBI Taxonomy" id="29808"/>
    <lineage>
        <taxon>Eukaryota</taxon>
        <taxon>Viridiplantae</taxon>
        <taxon>Streptophyta</taxon>
        <taxon>Embryophyta</taxon>
        <taxon>Tracheophyta</taxon>
        <taxon>Spermatophyta</taxon>
        <taxon>Pinopsida</taxon>
        <taxon>Pinidae</taxon>
        <taxon>Conifers II</taxon>
        <taxon>Cupressales</taxon>
        <taxon>Taxaceae</taxon>
        <taxon>Taxus</taxon>
    </lineage>
</organism>
<dbReference type="Proteomes" id="UP000824469">
    <property type="component" value="Unassembled WGS sequence"/>
</dbReference>
<name>A0AA38FJP4_TAXCH</name>
<comment type="caution">
    <text evidence="2">The sequence shown here is derived from an EMBL/GenBank/DDBJ whole genome shotgun (WGS) entry which is preliminary data.</text>
</comment>
<accession>A0AA38FJP4</accession>
<feature type="non-terminal residue" evidence="2">
    <location>
        <position position="70"/>
    </location>
</feature>
<evidence type="ECO:0000256" key="1">
    <source>
        <dbReference type="SAM" id="MobiDB-lite"/>
    </source>
</evidence>
<feature type="compositionally biased region" description="Basic and acidic residues" evidence="1">
    <location>
        <begin position="1"/>
        <end position="36"/>
    </location>
</feature>
<feature type="region of interest" description="Disordered" evidence="1">
    <location>
        <begin position="1"/>
        <end position="41"/>
    </location>
</feature>
<keyword evidence="3" id="KW-1185">Reference proteome</keyword>
<evidence type="ECO:0000313" key="2">
    <source>
        <dbReference type="EMBL" id="KAH9305200.1"/>
    </source>
</evidence>
<sequence length="70" mass="8210">SVRVDSPPRRQGDRVLEHRERSRSPRLRDELIERPRGRQTTAADHIREILKLRPSHYLGDIGGFQAEAWL</sequence>
<proteinExistence type="predicted"/>